<evidence type="ECO:0000256" key="1">
    <source>
        <dbReference type="SAM" id="MobiDB-lite"/>
    </source>
</evidence>
<protein>
    <submittedName>
        <fullName evidence="2">Uncharacterized protein</fullName>
    </submittedName>
</protein>
<name>A0A4V2EU38_9PSEU</name>
<gene>
    <name evidence="2" type="ORF">EV193_102202</name>
</gene>
<keyword evidence="3" id="KW-1185">Reference proteome</keyword>
<dbReference type="Proteomes" id="UP000294257">
    <property type="component" value="Unassembled WGS sequence"/>
</dbReference>
<dbReference type="AlphaFoldDB" id="A0A4V2EU38"/>
<reference evidence="2 3" key="1">
    <citation type="submission" date="2019-02" db="EMBL/GenBank/DDBJ databases">
        <title>Genomic Encyclopedia of Type Strains, Phase IV (KMG-IV): sequencing the most valuable type-strain genomes for metagenomic binning, comparative biology and taxonomic classification.</title>
        <authorList>
            <person name="Goeker M."/>
        </authorList>
    </citation>
    <scope>NUCLEOTIDE SEQUENCE [LARGE SCALE GENOMIC DNA]</scope>
    <source>
        <strain evidence="2 3">DSM 101727</strain>
    </source>
</reference>
<accession>A0A4V2EU38</accession>
<feature type="region of interest" description="Disordered" evidence="1">
    <location>
        <begin position="66"/>
        <end position="90"/>
    </location>
</feature>
<proteinExistence type="predicted"/>
<comment type="caution">
    <text evidence="2">The sequence shown here is derived from an EMBL/GenBank/DDBJ whole genome shotgun (WGS) entry which is preliminary data.</text>
</comment>
<dbReference type="EMBL" id="SGWQ01000002">
    <property type="protein sequence ID" value="RZS43223.1"/>
    <property type="molecule type" value="Genomic_DNA"/>
</dbReference>
<evidence type="ECO:0000313" key="3">
    <source>
        <dbReference type="Proteomes" id="UP000294257"/>
    </source>
</evidence>
<organism evidence="2 3">
    <name type="scientific">Herbihabitans rhizosphaerae</name>
    <dbReference type="NCBI Taxonomy" id="1872711"/>
    <lineage>
        <taxon>Bacteria</taxon>
        <taxon>Bacillati</taxon>
        <taxon>Actinomycetota</taxon>
        <taxon>Actinomycetes</taxon>
        <taxon>Pseudonocardiales</taxon>
        <taxon>Pseudonocardiaceae</taxon>
        <taxon>Herbihabitans</taxon>
    </lineage>
</organism>
<feature type="region of interest" description="Disordered" evidence="1">
    <location>
        <begin position="1"/>
        <end position="32"/>
    </location>
</feature>
<evidence type="ECO:0000313" key="2">
    <source>
        <dbReference type="EMBL" id="RZS43223.1"/>
    </source>
</evidence>
<sequence>MREEGKTPDSGDDLATGLAPHSQLPKLSERSERAGEAYLEVESLFSPSVKHIQERKEWVAVAKIDDRETGSGPLDLESGTVRIEVPSRDS</sequence>